<evidence type="ECO:0000256" key="4">
    <source>
        <dbReference type="ARBA" id="ARBA00022827"/>
    </source>
</evidence>
<dbReference type="GO" id="GO:0016627">
    <property type="term" value="F:oxidoreductase activity, acting on the CH-CH group of donors"/>
    <property type="evidence" value="ECO:0007669"/>
    <property type="project" value="InterPro"/>
</dbReference>
<dbReference type="GO" id="GO:0050660">
    <property type="term" value="F:flavin adenine dinucleotide binding"/>
    <property type="evidence" value="ECO:0007669"/>
    <property type="project" value="InterPro"/>
</dbReference>
<feature type="domain" description="Acyl-CoA dehydrogenase/oxidase C-terminal" evidence="7">
    <location>
        <begin position="247"/>
        <end position="399"/>
    </location>
</feature>
<evidence type="ECO:0000259" key="7">
    <source>
        <dbReference type="Pfam" id="PF00441"/>
    </source>
</evidence>
<keyword evidence="3 6" id="KW-0285">Flavoprotein</keyword>
<dbReference type="SUPFAM" id="SSF56645">
    <property type="entry name" value="Acyl-CoA dehydrogenase NM domain-like"/>
    <property type="match status" value="1"/>
</dbReference>
<dbReference type="PANTHER" id="PTHR43292:SF3">
    <property type="entry name" value="ACYL-COA DEHYDROGENASE FADE29"/>
    <property type="match status" value="1"/>
</dbReference>
<dbReference type="PANTHER" id="PTHR43292">
    <property type="entry name" value="ACYL-COA DEHYDROGENASE"/>
    <property type="match status" value="1"/>
</dbReference>
<dbReference type="InterPro" id="IPR009075">
    <property type="entry name" value="AcylCo_DH/oxidase_C"/>
</dbReference>
<dbReference type="InterPro" id="IPR013786">
    <property type="entry name" value="AcylCoA_DH/ox_N"/>
</dbReference>
<name>K5BD12_MYCHD</name>
<evidence type="ECO:0000256" key="3">
    <source>
        <dbReference type="ARBA" id="ARBA00022630"/>
    </source>
</evidence>
<evidence type="ECO:0000313" key="10">
    <source>
        <dbReference type="EMBL" id="EKF21191.1"/>
    </source>
</evidence>
<dbReference type="AlphaFoldDB" id="K5BD12"/>
<proteinExistence type="inferred from homology"/>
<evidence type="ECO:0000256" key="5">
    <source>
        <dbReference type="ARBA" id="ARBA00023002"/>
    </source>
</evidence>
<dbReference type="Pfam" id="PF00441">
    <property type="entry name" value="Acyl-CoA_dh_1"/>
    <property type="match status" value="1"/>
</dbReference>
<dbReference type="Proteomes" id="UP000006265">
    <property type="component" value="Unassembled WGS sequence"/>
</dbReference>
<sequence>MMDPSNSDGLINSLIDTAEYAEFRDEVRTWLAEHLVGEFYEHRGVGSPTDDTAWDVRVAWERELSEGNWLGLTWPKEYGGRAASLAEEIIFEYEYARAAAPARVSVQALELLGPTLLAHGTEAQKARFLPRILAVEEMWGQGFSEPGAGSDLAAVRTKAVLVDGEWHLDGQKVWTTFGDRADWLYVLCRTDPDPARRHRGLTLLLVPVDQPGVEIRPIANIAGSTEFSECFFNDARTTEDMVVGGVGNGWKVVMSTLNRERGAALLPTQLAVEREVVGLIEAAKRRGAVDDRRIRQRLVDAVIGVHLMRCTNMRVVGDLLHPRDGRAASTAAAAVSKLFASTYHQRLGELALEIYGANAVFDRAAETEKARKLFLLSRAETIYGGTSEIQRNIISERVLNLPR</sequence>
<dbReference type="EMBL" id="AMRA01000156">
    <property type="protein sequence ID" value="EKF21191.1"/>
    <property type="molecule type" value="Genomic_DNA"/>
</dbReference>
<dbReference type="InterPro" id="IPR036250">
    <property type="entry name" value="AcylCo_DH-like_C"/>
</dbReference>
<dbReference type="PATRIC" id="fig|1122247.3.peg.4693"/>
<dbReference type="InterPro" id="IPR006091">
    <property type="entry name" value="Acyl-CoA_Oxase/DH_mid-dom"/>
</dbReference>
<evidence type="ECO:0000256" key="1">
    <source>
        <dbReference type="ARBA" id="ARBA00001974"/>
    </source>
</evidence>
<reference evidence="10 11" key="1">
    <citation type="journal article" date="2012" name="J. Bacteriol.">
        <title>Genome sequence of Mycobacterium hassiacum DSM 44199, a rare source of heat-stable mycobacterial proteins.</title>
        <authorList>
            <person name="Tiago I."/>
            <person name="Maranha A."/>
            <person name="Mendes V."/>
            <person name="Alarico S."/>
            <person name="Moynihan P.J."/>
            <person name="Clarke A.J."/>
            <person name="Macedo-Ribeiro S."/>
            <person name="Pereira P.J."/>
            <person name="Empadinhas N."/>
        </authorList>
    </citation>
    <scope>NUCLEOTIDE SEQUENCE [LARGE SCALE GENOMIC DNA]</scope>
    <source>
        <strain evidence="11">DSM 44199 / CIP 105218 / JCM 12690 / 3849</strain>
    </source>
</reference>
<evidence type="ECO:0000256" key="6">
    <source>
        <dbReference type="RuleBase" id="RU362125"/>
    </source>
</evidence>
<dbReference type="eggNOG" id="COG1960">
    <property type="taxonomic scope" value="Bacteria"/>
</dbReference>
<dbReference type="Gene3D" id="2.40.110.10">
    <property type="entry name" value="Butyryl-CoA Dehydrogenase, subunit A, domain 2"/>
    <property type="match status" value="1"/>
</dbReference>
<gene>
    <name evidence="10" type="ORF">C731_4894</name>
</gene>
<dbReference type="SUPFAM" id="SSF47203">
    <property type="entry name" value="Acyl-CoA dehydrogenase C-terminal domain-like"/>
    <property type="match status" value="1"/>
</dbReference>
<keyword evidence="5 6" id="KW-0560">Oxidoreductase</keyword>
<feature type="domain" description="Acyl-CoA dehydrogenase/oxidase N-terminal" evidence="9">
    <location>
        <begin position="17"/>
        <end position="135"/>
    </location>
</feature>
<dbReference type="InterPro" id="IPR046373">
    <property type="entry name" value="Acyl-CoA_Oxase/DH_mid-dom_sf"/>
</dbReference>
<organism evidence="10 11">
    <name type="scientific">Mycolicibacterium hassiacum (strain DSM 44199 / CIP 105218 / JCM 12690 / 3849)</name>
    <name type="common">Mycobacterium hassiacum</name>
    <dbReference type="NCBI Taxonomy" id="1122247"/>
    <lineage>
        <taxon>Bacteria</taxon>
        <taxon>Bacillati</taxon>
        <taxon>Actinomycetota</taxon>
        <taxon>Actinomycetes</taxon>
        <taxon>Mycobacteriales</taxon>
        <taxon>Mycobacteriaceae</taxon>
        <taxon>Mycolicibacterium</taxon>
    </lineage>
</organism>
<evidence type="ECO:0000313" key="11">
    <source>
        <dbReference type="Proteomes" id="UP000006265"/>
    </source>
</evidence>
<dbReference type="Pfam" id="PF02770">
    <property type="entry name" value="Acyl-CoA_dh_M"/>
    <property type="match status" value="1"/>
</dbReference>
<evidence type="ECO:0000256" key="2">
    <source>
        <dbReference type="ARBA" id="ARBA00009347"/>
    </source>
</evidence>
<evidence type="ECO:0000259" key="8">
    <source>
        <dbReference type="Pfam" id="PF02770"/>
    </source>
</evidence>
<dbReference type="Gene3D" id="1.20.140.10">
    <property type="entry name" value="Butyryl-CoA Dehydrogenase, subunit A, domain 3"/>
    <property type="match status" value="1"/>
</dbReference>
<dbReference type="InterPro" id="IPR037069">
    <property type="entry name" value="AcylCoA_DH/ox_N_sf"/>
</dbReference>
<dbReference type="STRING" id="1122247.GCA_000379865_02283"/>
<dbReference type="InterPro" id="IPR009100">
    <property type="entry name" value="AcylCoA_DH/oxidase_NM_dom_sf"/>
</dbReference>
<dbReference type="InterPro" id="IPR052161">
    <property type="entry name" value="Mycobact_Acyl-CoA_DH"/>
</dbReference>
<dbReference type="GO" id="GO:0005886">
    <property type="term" value="C:plasma membrane"/>
    <property type="evidence" value="ECO:0007669"/>
    <property type="project" value="TreeGrafter"/>
</dbReference>
<comment type="similarity">
    <text evidence="2 6">Belongs to the acyl-CoA dehydrogenase family.</text>
</comment>
<dbReference type="Gene3D" id="1.10.540.10">
    <property type="entry name" value="Acyl-CoA dehydrogenase/oxidase, N-terminal domain"/>
    <property type="match status" value="1"/>
</dbReference>
<feature type="domain" description="Acyl-CoA oxidase/dehydrogenase middle" evidence="8">
    <location>
        <begin position="142"/>
        <end position="234"/>
    </location>
</feature>
<evidence type="ECO:0000259" key="9">
    <source>
        <dbReference type="Pfam" id="PF02771"/>
    </source>
</evidence>
<keyword evidence="4 6" id="KW-0274">FAD</keyword>
<comment type="caution">
    <text evidence="10">The sequence shown here is derived from an EMBL/GenBank/DDBJ whole genome shotgun (WGS) entry which is preliminary data.</text>
</comment>
<protein>
    <submittedName>
        <fullName evidence="10">Acyl-CoA dehydrogenase, C-terminal domain protein</fullName>
    </submittedName>
</protein>
<keyword evidence="11" id="KW-1185">Reference proteome</keyword>
<accession>K5BD12</accession>
<dbReference type="Pfam" id="PF02771">
    <property type="entry name" value="Acyl-CoA_dh_N"/>
    <property type="match status" value="1"/>
</dbReference>
<comment type="cofactor">
    <cofactor evidence="1 6">
        <name>FAD</name>
        <dbReference type="ChEBI" id="CHEBI:57692"/>
    </cofactor>
</comment>